<dbReference type="InterPro" id="IPR017439">
    <property type="entry name" value="Amidohydrolase"/>
</dbReference>
<dbReference type="PANTHER" id="PTHR30575">
    <property type="entry name" value="PEPTIDASE M20"/>
    <property type="match status" value="1"/>
</dbReference>
<dbReference type="SUPFAM" id="SSF53187">
    <property type="entry name" value="Zn-dependent exopeptidases"/>
    <property type="match status" value="1"/>
</dbReference>
<evidence type="ECO:0000313" key="2">
    <source>
        <dbReference type="EMBL" id="KAH8028060.1"/>
    </source>
</evidence>
<dbReference type="Gene3D" id="3.30.70.360">
    <property type="match status" value="1"/>
</dbReference>
<dbReference type="NCBIfam" id="TIGR01891">
    <property type="entry name" value="amidohydrolases"/>
    <property type="match status" value="1"/>
</dbReference>
<dbReference type="Proteomes" id="UP000821866">
    <property type="component" value="Chromosome 4"/>
</dbReference>
<dbReference type="SUPFAM" id="SSF54556">
    <property type="entry name" value="Chitinase insertion domain"/>
    <property type="match status" value="1"/>
</dbReference>
<dbReference type="PANTHER" id="PTHR30575:SF0">
    <property type="entry name" value="XAA-ARG DIPEPTIDASE"/>
    <property type="match status" value="1"/>
</dbReference>
<keyword evidence="3" id="KW-1185">Reference proteome</keyword>
<dbReference type="Gene3D" id="3.10.50.10">
    <property type="match status" value="1"/>
</dbReference>
<evidence type="ECO:0000313" key="3">
    <source>
        <dbReference type="Proteomes" id="UP000821866"/>
    </source>
</evidence>
<name>A0A9J6E196_RHIMP</name>
<dbReference type="Pfam" id="PF07687">
    <property type="entry name" value="M20_dimer"/>
    <property type="match status" value="1"/>
</dbReference>
<gene>
    <name evidence="2" type="ORF">HPB51_012646</name>
</gene>
<proteinExistence type="predicted"/>
<dbReference type="EMBL" id="JABSTU010000006">
    <property type="protein sequence ID" value="KAH8028060.1"/>
    <property type="molecule type" value="Genomic_DNA"/>
</dbReference>
<dbReference type="InterPro" id="IPR052030">
    <property type="entry name" value="Peptidase_M20/M20A_hydrolases"/>
</dbReference>
<dbReference type="FunFam" id="3.30.70.360:FF:000004">
    <property type="entry name" value="Peptidase M20 domain-containing protein 2"/>
    <property type="match status" value="1"/>
</dbReference>
<dbReference type="VEuPathDB" id="VectorBase:LOC119168154"/>
<dbReference type="InterPro" id="IPR036264">
    <property type="entry name" value="Bact_exopeptidase_dim_dom"/>
</dbReference>
<dbReference type="GO" id="GO:0016805">
    <property type="term" value="F:dipeptidase activity"/>
    <property type="evidence" value="ECO:0007669"/>
    <property type="project" value="TreeGrafter"/>
</dbReference>
<comment type="caution">
    <text evidence="2">The sequence shown here is derived from an EMBL/GenBank/DDBJ whole genome shotgun (WGS) entry which is preliminary data.</text>
</comment>
<dbReference type="VEuPathDB" id="VectorBase:LOC119167832"/>
<accession>A0A9J6E196</accession>
<evidence type="ECO:0000259" key="1">
    <source>
        <dbReference type="Pfam" id="PF07687"/>
    </source>
</evidence>
<reference evidence="2" key="2">
    <citation type="submission" date="2021-09" db="EMBL/GenBank/DDBJ databases">
        <authorList>
            <person name="Jia N."/>
            <person name="Wang J."/>
            <person name="Shi W."/>
            <person name="Du L."/>
            <person name="Sun Y."/>
            <person name="Zhan W."/>
            <person name="Jiang J."/>
            <person name="Wang Q."/>
            <person name="Zhang B."/>
            <person name="Ji P."/>
            <person name="Sakyi L.B."/>
            <person name="Cui X."/>
            <person name="Yuan T."/>
            <person name="Jiang B."/>
            <person name="Yang W."/>
            <person name="Lam T.T.-Y."/>
            <person name="Chang Q."/>
            <person name="Ding S."/>
            <person name="Wang X."/>
            <person name="Zhu J."/>
            <person name="Ruan X."/>
            <person name="Zhao L."/>
            <person name="Wei J."/>
            <person name="Que T."/>
            <person name="Du C."/>
            <person name="Cheng J."/>
            <person name="Dai P."/>
            <person name="Han X."/>
            <person name="Huang E."/>
            <person name="Gao Y."/>
            <person name="Liu J."/>
            <person name="Shao H."/>
            <person name="Ye R."/>
            <person name="Li L."/>
            <person name="Wei W."/>
            <person name="Wang X."/>
            <person name="Wang C."/>
            <person name="Huo Q."/>
            <person name="Li W."/>
            <person name="Guo W."/>
            <person name="Chen H."/>
            <person name="Chen S."/>
            <person name="Zhou L."/>
            <person name="Zhou L."/>
            <person name="Ni X."/>
            <person name="Tian J."/>
            <person name="Zhou Y."/>
            <person name="Sheng Y."/>
            <person name="Liu T."/>
            <person name="Pan Y."/>
            <person name="Xia L."/>
            <person name="Li J."/>
            <person name="Zhao F."/>
            <person name="Cao W."/>
        </authorList>
    </citation>
    <scope>NUCLEOTIDE SEQUENCE</scope>
    <source>
        <strain evidence="2">Rmic-2018</strain>
        <tissue evidence="2">Larvae</tissue>
    </source>
</reference>
<organism evidence="2 3">
    <name type="scientific">Rhipicephalus microplus</name>
    <name type="common">Cattle tick</name>
    <name type="synonym">Boophilus microplus</name>
    <dbReference type="NCBI Taxonomy" id="6941"/>
    <lineage>
        <taxon>Eukaryota</taxon>
        <taxon>Metazoa</taxon>
        <taxon>Ecdysozoa</taxon>
        <taxon>Arthropoda</taxon>
        <taxon>Chelicerata</taxon>
        <taxon>Arachnida</taxon>
        <taxon>Acari</taxon>
        <taxon>Parasitiformes</taxon>
        <taxon>Ixodida</taxon>
        <taxon>Ixodoidea</taxon>
        <taxon>Ixodidae</taxon>
        <taxon>Rhipicephalinae</taxon>
        <taxon>Rhipicephalus</taxon>
        <taxon>Boophilus</taxon>
    </lineage>
</organism>
<dbReference type="Gene3D" id="3.40.630.10">
    <property type="entry name" value="Zn peptidases"/>
    <property type="match status" value="1"/>
</dbReference>
<protein>
    <recommendedName>
        <fullName evidence="1">Peptidase M20 dimerisation domain-containing protein</fullName>
    </recommendedName>
</protein>
<feature type="domain" description="Peptidase M20 dimerisation" evidence="1">
    <location>
        <begin position="543"/>
        <end position="638"/>
    </location>
</feature>
<sequence length="749" mass="82464">MPWGSRCAASVSEIASPSGLSYFPFALCHVALFCCPSLAANLEPGPEHPDWLMRSFVVSAQGNPFLSVFMVLGNGSSASEPQFDKLLDDLETQSLAKIVGIWYKERGYAGVVLRWPETASDKSWKRMARLLAWLQQTLSQSVDLDLGVALRQDAVGPDFTQLASSLGPVSLFLLPPSMPASKYRGQTISYFSESTLMQLQQLYTKYFAPDSTNGTDLAERVCYLLPADAYTFKVTPRSDAAPRAVEPSSGPGVAGHATGVAGRMAYFESCRFAPASSTLELRYGLVAMRRDNWVSYTEPPQLANFLDSPARRRVRHVRGPVEPPVRRLRRAVQLPAIPARERGVSALQRHPLLLALLMTSFRRRSRNFLTSSGEVAVMSSEEDLTPLVEKAVQCNAEDLWGLSRFLWDNPELALREFKAHDRICDFLEGRGFEFCVHIFRSTRPGPTVAIMAEYDALPEIGHACGHNLIAEAAVGAAVASMEVMKKSSIFRGKIVVIGTPAEEQLGGKEMLLQKGAFQDIDVAMMVHPMHQDTLRLTVNASQQMTVRYEGRAAHAAACPWEGVNALDAAVASYVNMALLRQQTKPSCRIHGIITESGSYPNIIPEASKMMYHIRGQTVDEMNQLVARAEDCFEAAAKATNCTLTLTKDVVYMDVVHNMALSKVYLKHGHNLGVKFTDVDLGCTETAKIQLLRLFSPTTAALLCRVFLAVGVSTLLTKNIDLKVQENTSSKTYKGLPVCRLCKCRKDNTL</sequence>
<dbReference type="SUPFAM" id="SSF55031">
    <property type="entry name" value="Bacterial exopeptidase dimerisation domain"/>
    <property type="match status" value="1"/>
</dbReference>
<dbReference type="AlphaFoldDB" id="A0A9J6E196"/>
<dbReference type="InterPro" id="IPR011650">
    <property type="entry name" value="Peptidase_M20_dimer"/>
</dbReference>
<dbReference type="InterPro" id="IPR029070">
    <property type="entry name" value="Chitinase_insertion_sf"/>
</dbReference>
<reference evidence="2" key="1">
    <citation type="journal article" date="2020" name="Cell">
        <title>Large-Scale Comparative Analyses of Tick Genomes Elucidate Their Genetic Diversity and Vector Capacities.</title>
        <authorList>
            <consortium name="Tick Genome and Microbiome Consortium (TIGMIC)"/>
            <person name="Jia N."/>
            <person name="Wang J."/>
            <person name="Shi W."/>
            <person name="Du L."/>
            <person name="Sun Y."/>
            <person name="Zhan W."/>
            <person name="Jiang J.F."/>
            <person name="Wang Q."/>
            <person name="Zhang B."/>
            <person name="Ji P."/>
            <person name="Bell-Sakyi L."/>
            <person name="Cui X.M."/>
            <person name="Yuan T.T."/>
            <person name="Jiang B.G."/>
            <person name="Yang W.F."/>
            <person name="Lam T.T."/>
            <person name="Chang Q.C."/>
            <person name="Ding S.J."/>
            <person name="Wang X.J."/>
            <person name="Zhu J.G."/>
            <person name="Ruan X.D."/>
            <person name="Zhao L."/>
            <person name="Wei J.T."/>
            <person name="Ye R.Z."/>
            <person name="Que T.C."/>
            <person name="Du C.H."/>
            <person name="Zhou Y.H."/>
            <person name="Cheng J.X."/>
            <person name="Dai P.F."/>
            <person name="Guo W.B."/>
            <person name="Han X.H."/>
            <person name="Huang E.J."/>
            <person name="Li L.F."/>
            <person name="Wei W."/>
            <person name="Gao Y.C."/>
            <person name="Liu J.Z."/>
            <person name="Shao H.Z."/>
            <person name="Wang X."/>
            <person name="Wang C.C."/>
            <person name="Yang T.C."/>
            <person name="Huo Q.B."/>
            <person name="Li W."/>
            <person name="Chen H.Y."/>
            <person name="Chen S.E."/>
            <person name="Zhou L.G."/>
            <person name="Ni X.B."/>
            <person name="Tian J.H."/>
            <person name="Sheng Y."/>
            <person name="Liu T."/>
            <person name="Pan Y.S."/>
            <person name="Xia L.Y."/>
            <person name="Li J."/>
            <person name="Zhao F."/>
            <person name="Cao W.C."/>
        </authorList>
    </citation>
    <scope>NUCLEOTIDE SEQUENCE</scope>
    <source>
        <strain evidence="2">Rmic-2018</strain>
    </source>
</reference>